<evidence type="ECO:0000256" key="3">
    <source>
        <dbReference type="ARBA" id="ARBA00022827"/>
    </source>
</evidence>
<keyword evidence="4" id="KW-0560">Oxidoreductase</keyword>
<keyword evidence="3" id="KW-0274">FAD</keyword>
<dbReference type="Proteomes" id="UP001498398">
    <property type="component" value="Unassembled WGS sequence"/>
</dbReference>
<dbReference type="Pfam" id="PF08031">
    <property type="entry name" value="BBE"/>
    <property type="match status" value="1"/>
</dbReference>
<evidence type="ECO:0000256" key="2">
    <source>
        <dbReference type="ARBA" id="ARBA00022630"/>
    </source>
</evidence>
<organism evidence="6 7">
    <name type="scientific">Marasmiellus scandens</name>
    <dbReference type="NCBI Taxonomy" id="2682957"/>
    <lineage>
        <taxon>Eukaryota</taxon>
        <taxon>Fungi</taxon>
        <taxon>Dikarya</taxon>
        <taxon>Basidiomycota</taxon>
        <taxon>Agaricomycotina</taxon>
        <taxon>Agaricomycetes</taxon>
        <taxon>Agaricomycetidae</taxon>
        <taxon>Agaricales</taxon>
        <taxon>Marasmiineae</taxon>
        <taxon>Omphalotaceae</taxon>
        <taxon>Marasmiellus</taxon>
    </lineage>
</organism>
<name>A0ABR1JBS0_9AGAR</name>
<dbReference type="InterPro" id="IPR006094">
    <property type="entry name" value="Oxid_FAD_bind_N"/>
</dbReference>
<dbReference type="InterPro" id="IPR050416">
    <property type="entry name" value="FAD-linked_Oxidoreductase"/>
</dbReference>
<evidence type="ECO:0000256" key="4">
    <source>
        <dbReference type="ARBA" id="ARBA00023002"/>
    </source>
</evidence>
<dbReference type="EMBL" id="JBANRG010000028">
    <property type="protein sequence ID" value="KAK7452778.1"/>
    <property type="molecule type" value="Genomic_DNA"/>
</dbReference>
<evidence type="ECO:0000256" key="1">
    <source>
        <dbReference type="ARBA" id="ARBA00005466"/>
    </source>
</evidence>
<dbReference type="PANTHER" id="PTHR42973:SF13">
    <property type="entry name" value="FAD-BINDING PCMH-TYPE DOMAIN-CONTAINING PROTEIN"/>
    <property type="match status" value="1"/>
</dbReference>
<evidence type="ECO:0000313" key="6">
    <source>
        <dbReference type="EMBL" id="KAK7452778.1"/>
    </source>
</evidence>
<dbReference type="InterPro" id="IPR016169">
    <property type="entry name" value="FAD-bd_PCMH_sub2"/>
</dbReference>
<evidence type="ECO:0000259" key="5">
    <source>
        <dbReference type="PROSITE" id="PS51387"/>
    </source>
</evidence>
<protein>
    <recommendedName>
        <fullName evidence="5">FAD-binding PCMH-type domain-containing protein</fullName>
    </recommendedName>
</protein>
<dbReference type="InterPro" id="IPR036318">
    <property type="entry name" value="FAD-bd_PCMH-like_sf"/>
</dbReference>
<comment type="similarity">
    <text evidence="1">Belongs to the oxygen-dependent FAD-linked oxidoreductase family.</text>
</comment>
<reference evidence="6 7" key="1">
    <citation type="submission" date="2024-01" db="EMBL/GenBank/DDBJ databases">
        <title>A draft genome for the cacao thread blight pathogen Marasmiellus scandens.</title>
        <authorList>
            <person name="Baruah I.K."/>
            <person name="Leung J."/>
            <person name="Bukari Y."/>
            <person name="Amoako-Attah I."/>
            <person name="Meinhardt L.W."/>
            <person name="Bailey B.A."/>
            <person name="Cohen S.P."/>
        </authorList>
    </citation>
    <scope>NUCLEOTIDE SEQUENCE [LARGE SCALE GENOMIC DNA]</scope>
    <source>
        <strain evidence="6 7">GH-19</strain>
    </source>
</reference>
<dbReference type="InterPro" id="IPR012951">
    <property type="entry name" value="BBE"/>
</dbReference>
<keyword evidence="2" id="KW-0285">Flavoprotein</keyword>
<proteinExistence type="inferred from homology"/>
<dbReference type="PANTHER" id="PTHR42973">
    <property type="entry name" value="BINDING OXIDOREDUCTASE, PUTATIVE (AFU_ORTHOLOGUE AFUA_1G17690)-RELATED"/>
    <property type="match status" value="1"/>
</dbReference>
<dbReference type="PROSITE" id="PS51387">
    <property type="entry name" value="FAD_PCMH"/>
    <property type="match status" value="1"/>
</dbReference>
<dbReference type="Pfam" id="PF01565">
    <property type="entry name" value="FAD_binding_4"/>
    <property type="match status" value="1"/>
</dbReference>
<dbReference type="InterPro" id="IPR016166">
    <property type="entry name" value="FAD-bd_PCMH"/>
</dbReference>
<gene>
    <name evidence="6" type="ORF">VKT23_012181</name>
</gene>
<keyword evidence="7" id="KW-1185">Reference proteome</keyword>
<feature type="domain" description="FAD-binding PCMH-type" evidence="5">
    <location>
        <begin position="23"/>
        <end position="195"/>
    </location>
</feature>
<dbReference type="Gene3D" id="3.30.465.10">
    <property type="match status" value="1"/>
</dbReference>
<accession>A0ABR1JBS0</accession>
<sequence>MLISRTKGSSNFTNDNFHYGASSTQNSTCTVEPATNDHISTILGVIGREDIRSPFAVKSGGHSSNVGFSSTTGVMISMAKFNQINNDPSTGTVEIGPGTTWDQVYTKLEALNLTVVGGRIPGVGVGGLLLGGGYSWYTDEFGLAVDNIVSYDLVLPNGTFIKVTDSSHPDLSFALKGGFNNFGIVTSFTVRTHPDNGIWAGTVTFPLNVTDRVFDAVENLSINNNDSKTAIILTYTVITGGQTILVADLFNDAPQQPAVFDEILGIPSINSTVSVRSLTDFLLEDFAFLLLPEAGYTQHVVPIVHYTVPILQAMKTGVDATFAQAMADGRSVSSVGMNCELFIHPFAHSVDSAYPHPQSRQVTPGNPLIFYSDLSDADYFSEAVFNLSQAVGAVAIGVGESLANDIRYPNYALPDTPLELIYGENLGRLRAIKRGVDPTDVMGLSGGFKI</sequence>
<comment type="caution">
    <text evidence="6">The sequence shown here is derived from an EMBL/GenBank/DDBJ whole genome shotgun (WGS) entry which is preliminary data.</text>
</comment>
<dbReference type="SUPFAM" id="SSF56176">
    <property type="entry name" value="FAD-binding/transporter-associated domain-like"/>
    <property type="match status" value="1"/>
</dbReference>
<evidence type="ECO:0000313" key="7">
    <source>
        <dbReference type="Proteomes" id="UP001498398"/>
    </source>
</evidence>